<protein>
    <submittedName>
        <fullName evidence="1">Uncharacterized protein</fullName>
    </submittedName>
</protein>
<reference evidence="1" key="1">
    <citation type="submission" date="2018-05" db="EMBL/GenBank/DDBJ databases">
        <authorList>
            <person name="Lanie J.A."/>
            <person name="Ng W.-L."/>
            <person name="Kazmierczak K.M."/>
            <person name="Andrzejewski T.M."/>
            <person name="Davidsen T.M."/>
            <person name="Wayne K.J."/>
            <person name="Tettelin H."/>
            <person name="Glass J.I."/>
            <person name="Rusch D."/>
            <person name="Podicherti R."/>
            <person name="Tsui H.-C.T."/>
            <person name="Winkler M.E."/>
        </authorList>
    </citation>
    <scope>NUCLEOTIDE SEQUENCE</scope>
</reference>
<organism evidence="1">
    <name type="scientific">marine metagenome</name>
    <dbReference type="NCBI Taxonomy" id="408172"/>
    <lineage>
        <taxon>unclassified sequences</taxon>
        <taxon>metagenomes</taxon>
        <taxon>ecological metagenomes</taxon>
    </lineage>
</organism>
<dbReference type="EMBL" id="UINC01032953">
    <property type="protein sequence ID" value="SVB21457.1"/>
    <property type="molecule type" value="Genomic_DNA"/>
</dbReference>
<name>A0A382C7U6_9ZZZZ</name>
<proteinExistence type="predicted"/>
<evidence type="ECO:0000313" key="1">
    <source>
        <dbReference type="EMBL" id="SVB21457.1"/>
    </source>
</evidence>
<sequence length="24" mass="2979">MKGFDSKFKDLPDYILKITYQIWE</sequence>
<feature type="non-terminal residue" evidence="1">
    <location>
        <position position="24"/>
    </location>
</feature>
<accession>A0A382C7U6</accession>
<gene>
    <name evidence="1" type="ORF">METZ01_LOCUS174311</name>
</gene>
<dbReference type="AlphaFoldDB" id="A0A382C7U6"/>